<dbReference type="EMBL" id="BMSV01000010">
    <property type="protein sequence ID" value="GGQ22706.1"/>
    <property type="molecule type" value="Genomic_DNA"/>
</dbReference>
<keyword evidence="3" id="KW-1185">Reference proteome</keyword>
<name>A0A918B3G4_9ACTN</name>
<accession>A0A918B3G4</accession>
<proteinExistence type="predicted"/>
<dbReference type="Proteomes" id="UP000654123">
    <property type="component" value="Unassembled WGS sequence"/>
</dbReference>
<gene>
    <name evidence="2" type="ORF">GCM10010249_46670</name>
</gene>
<comment type="caution">
    <text evidence="2">The sequence shown here is derived from an EMBL/GenBank/DDBJ whole genome shotgun (WGS) entry which is preliminary data.</text>
</comment>
<evidence type="ECO:0000313" key="2">
    <source>
        <dbReference type="EMBL" id="GGQ22706.1"/>
    </source>
</evidence>
<reference evidence="2" key="2">
    <citation type="submission" date="2020-09" db="EMBL/GenBank/DDBJ databases">
        <authorList>
            <person name="Sun Q."/>
            <person name="Ohkuma M."/>
        </authorList>
    </citation>
    <scope>NUCLEOTIDE SEQUENCE</scope>
    <source>
        <strain evidence="2">JCM 4335</strain>
    </source>
</reference>
<feature type="compositionally biased region" description="Low complexity" evidence="1">
    <location>
        <begin position="29"/>
        <end position="42"/>
    </location>
</feature>
<organism evidence="2 3">
    <name type="scientific">Streptomyces roseolilacinus</name>
    <dbReference type="NCBI Taxonomy" id="66904"/>
    <lineage>
        <taxon>Bacteria</taxon>
        <taxon>Bacillati</taxon>
        <taxon>Actinomycetota</taxon>
        <taxon>Actinomycetes</taxon>
        <taxon>Kitasatosporales</taxon>
        <taxon>Streptomycetaceae</taxon>
        <taxon>Streptomyces</taxon>
    </lineage>
</organism>
<evidence type="ECO:0000313" key="3">
    <source>
        <dbReference type="Proteomes" id="UP000654123"/>
    </source>
</evidence>
<protein>
    <submittedName>
        <fullName evidence="2">Uncharacterized protein</fullName>
    </submittedName>
</protein>
<sequence>MERQHADDQQGGPGGDGAAHLGGERHAPHAPARRVPPQAGRGRMAEGRAPPPGARGTRRPAPPGRRPDFFY</sequence>
<evidence type="ECO:0000256" key="1">
    <source>
        <dbReference type="SAM" id="MobiDB-lite"/>
    </source>
</evidence>
<reference evidence="2" key="1">
    <citation type="journal article" date="2014" name="Int. J. Syst. Evol. Microbiol.">
        <title>Complete genome sequence of Corynebacterium casei LMG S-19264T (=DSM 44701T), isolated from a smear-ripened cheese.</title>
        <authorList>
            <consortium name="US DOE Joint Genome Institute (JGI-PGF)"/>
            <person name="Walter F."/>
            <person name="Albersmeier A."/>
            <person name="Kalinowski J."/>
            <person name="Ruckert C."/>
        </authorList>
    </citation>
    <scope>NUCLEOTIDE SEQUENCE</scope>
    <source>
        <strain evidence="2">JCM 4335</strain>
    </source>
</reference>
<dbReference type="AlphaFoldDB" id="A0A918B3G4"/>
<feature type="region of interest" description="Disordered" evidence="1">
    <location>
        <begin position="1"/>
        <end position="71"/>
    </location>
</feature>